<protein>
    <submittedName>
        <fullName evidence="1">Uncharacterized protein</fullName>
    </submittedName>
</protein>
<gene>
    <name evidence="1" type="ORF">PsorP6_007609</name>
</gene>
<dbReference type="Proteomes" id="UP001163321">
    <property type="component" value="Chromosome 3"/>
</dbReference>
<evidence type="ECO:0000313" key="1">
    <source>
        <dbReference type="EMBL" id="KAI9914594.1"/>
    </source>
</evidence>
<accession>A0ACC0W781</accession>
<reference evidence="1 2" key="1">
    <citation type="journal article" date="2022" name="bioRxiv">
        <title>The genome of the oomycete Peronosclerospora sorghi, a cosmopolitan pathogen of maize and sorghum, is inflated with dispersed pseudogenes.</title>
        <authorList>
            <person name="Fletcher K."/>
            <person name="Martin F."/>
            <person name="Isakeit T."/>
            <person name="Cavanaugh K."/>
            <person name="Magill C."/>
            <person name="Michelmore R."/>
        </authorList>
    </citation>
    <scope>NUCLEOTIDE SEQUENCE [LARGE SCALE GENOMIC DNA]</scope>
    <source>
        <strain evidence="1">P6</strain>
    </source>
</reference>
<keyword evidence="2" id="KW-1185">Reference proteome</keyword>
<name>A0ACC0W781_9STRA</name>
<comment type="caution">
    <text evidence="1">The sequence shown here is derived from an EMBL/GenBank/DDBJ whole genome shotgun (WGS) entry which is preliminary data.</text>
</comment>
<dbReference type="EMBL" id="CM047582">
    <property type="protein sequence ID" value="KAI9914594.1"/>
    <property type="molecule type" value="Genomic_DNA"/>
</dbReference>
<proteinExistence type="predicted"/>
<sequence>MERSWSLAALPSANTLAIGYDEGTIVLRLGHDTPVVIMDAGGSGKLIWTTNNEIYKASVKGVVAEMGLRDGEKLPLVSRDLGSCEVYPQKLQHNSNVYVVVCGDGEYIIYAAQQLRNKAFGAALDFCWSPTGTGDFVGRESISKITLFRNFKEVKSEKPRLFGGTGDIGVKGNDAIAMFDWEELRLIRKIDVIVKNVFWPDNASLVVLACEYSFFVLRYNKEVVAQRLLPARIRPKTAWTARSICCTKSLKKWAQEHGLATVSCTRTLAVDSTITLVVKS</sequence>
<evidence type="ECO:0000313" key="2">
    <source>
        <dbReference type="Proteomes" id="UP001163321"/>
    </source>
</evidence>
<organism evidence="1 2">
    <name type="scientific">Peronosclerospora sorghi</name>
    <dbReference type="NCBI Taxonomy" id="230839"/>
    <lineage>
        <taxon>Eukaryota</taxon>
        <taxon>Sar</taxon>
        <taxon>Stramenopiles</taxon>
        <taxon>Oomycota</taxon>
        <taxon>Peronosporomycetes</taxon>
        <taxon>Peronosporales</taxon>
        <taxon>Peronosporaceae</taxon>
        <taxon>Peronosclerospora</taxon>
    </lineage>
</organism>